<proteinExistence type="predicted"/>
<dbReference type="AlphaFoldDB" id="A0A0K0FT27"/>
<dbReference type="WBParaSite" id="SVE_1470000.1">
    <property type="protein sequence ID" value="SVE_1470000.1"/>
    <property type="gene ID" value="SVE_1470000"/>
</dbReference>
<evidence type="ECO:0000313" key="2">
    <source>
        <dbReference type="Proteomes" id="UP000035680"/>
    </source>
</evidence>
<accession>A0A0K0FT27</accession>
<organism evidence="2 3">
    <name type="scientific">Strongyloides venezuelensis</name>
    <name type="common">Threadworm</name>
    <dbReference type="NCBI Taxonomy" id="75913"/>
    <lineage>
        <taxon>Eukaryota</taxon>
        <taxon>Metazoa</taxon>
        <taxon>Ecdysozoa</taxon>
        <taxon>Nematoda</taxon>
        <taxon>Chromadorea</taxon>
        <taxon>Rhabditida</taxon>
        <taxon>Tylenchina</taxon>
        <taxon>Panagrolaimomorpha</taxon>
        <taxon>Strongyloidoidea</taxon>
        <taxon>Strongyloididae</taxon>
        <taxon>Strongyloides</taxon>
    </lineage>
</organism>
<evidence type="ECO:0000313" key="3">
    <source>
        <dbReference type="WBParaSite" id="SVE_1470000.1"/>
    </source>
</evidence>
<dbReference type="Pfam" id="PF21530">
    <property type="entry name" value="Pif1_2B_dom"/>
    <property type="match status" value="1"/>
</dbReference>
<reference evidence="2" key="1">
    <citation type="submission" date="2014-07" db="EMBL/GenBank/DDBJ databases">
        <authorList>
            <person name="Martin A.A"/>
            <person name="De Silva N."/>
        </authorList>
    </citation>
    <scope>NUCLEOTIDE SEQUENCE</scope>
</reference>
<dbReference type="Proteomes" id="UP000035680">
    <property type="component" value="Unassembled WGS sequence"/>
</dbReference>
<sequence>MNEQILLIYYPETVETFYSKDENYYENNNNAAALEVTVELLHTFNPFGYPLHDLKIAKGCILICLRNLNITEGLCDGTRIIYEGV</sequence>
<dbReference type="InterPro" id="IPR049163">
    <property type="entry name" value="Pif1-like_2B_dom"/>
</dbReference>
<reference evidence="3" key="2">
    <citation type="submission" date="2015-08" db="UniProtKB">
        <authorList>
            <consortium name="WormBaseParasite"/>
        </authorList>
    </citation>
    <scope>IDENTIFICATION</scope>
</reference>
<name>A0A0K0FT27_STRVS</name>
<keyword evidence="2" id="KW-1185">Reference proteome</keyword>
<dbReference type="STRING" id="75913.A0A0K0FT27"/>
<protein>
    <submittedName>
        <fullName evidence="3">ATP-dependent DNA helicase</fullName>
    </submittedName>
</protein>
<feature type="domain" description="DNA helicase Pif1-like 2B" evidence="1">
    <location>
        <begin position="39"/>
        <end position="81"/>
    </location>
</feature>
<evidence type="ECO:0000259" key="1">
    <source>
        <dbReference type="Pfam" id="PF21530"/>
    </source>
</evidence>